<dbReference type="Pfam" id="PF00496">
    <property type="entry name" value="SBP_bac_5"/>
    <property type="match status" value="1"/>
</dbReference>
<evidence type="ECO:0000256" key="4">
    <source>
        <dbReference type="SAM" id="Phobius"/>
    </source>
</evidence>
<keyword evidence="2" id="KW-0813">Transport</keyword>
<dbReference type="InterPro" id="IPR030678">
    <property type="entry name" value="Peptide/Ni-bd"/>
</dbReference>
<keyword evidence="4" id="KW-1133">Transmembrane helix</keyword>
<dbReference type="PIRSF" id="PIRSF002741">
    <property type="entry name" value="MppA"/>
    <property type="match status" value="1"/>
</dbReference>
<dbReference type="EMBL" id="MFFB01000017">
    <property type="protein sequence ID" value="OGE94486.1"/>
    <property type="molecule type" value="Genomic_DNA"/>
</dbReference>
<comment type="caution">
    <text evidence="6">The sequence shown here is derived from an EMBL/GenBank/DDBJ whole genome shotgun (WGS) entry which is preliminary data.</text>
</comment>
<dbReference type="Gene3D" id="3.90.76.10">
    <property type="entry name" value="Dipeptide-binding Protein, Domain 1"/>
    <property type="match status" value="1"/>
</dbReference>
<dbReference type="SUPFAM" id="SSF53850">
    <property type="entry name" value="Periplasmic binding protein-like II"/>
    <property type="match status" value="1"/>
</dbReference>
<dbReference type="GO" id="GO:0042597">
    <property type="term" value="C:periplasmic space"/>
    <property type="evidence" value="ECO:0007669"/>
    <property type="project" value="UniProtKB-ARBA"/>
</dbReference>
<evidence type="ECO:0000256" key="1">
    <source>
        <dbReference type="ARBA" id="ARBA00005695"/>
    </source>
</evidence>
<comment type="similarity">
    <text evidence="1">Belongs to the bacterial solute-binding protein 5 family.</text>
</comment>
<evidence type="ECO:0000256" key="2">
    <source>
        <dbReference type="ARBA" id="ARBA00022448"/>
    </source>
</evidence>
<dbReference type="PANTHER" id="PTHR30290">
    <property type="entry name" value="PERIPLASMIC BINDING COMPONENT OF ABC TRANSPORTER"/>
    <property type="match status" value="1"/>
</dbReference>
<gene>
    <name evidence="6" type="ORF">A3B10_02395</name>
</gene>
<accession>A0A1F5PX41</accession>
<evidence type="ECO:0000259" key="5">
    <source>
        <dbReference type="Pfam" id="PF00496"/>
    </source>
</evidence>
<feature type="domain" description="Solute-binding protein family 5" evidence="5">
    <location>
        <begin position="118"/>
        <end position="488"/>
    </location>
</feature>
<dbReference type="CDD" id="cd08513">
    <property type="entry name" value="PBP2_thermophilic_Hb8_like"/>
    <property type="match status" value="1"/>
</dbReference>
<dbReference type="Proteomes" id="UP000177281">
    <property type="component" value="Unassembled WGS sequence"/>
</dbReference>
<dbReference type="GO" id="GO:0043190">
    <property type="term" value="C:ATP-binding cassette (ABC) transporter complex"/>
    <property type="evidence" value="ECO:0007669"/>
    <property type="project" value="InterPro"/>
</dbReference>
<evidence type="ECO:0000313" key="7">
    <source>
        <dbReference type="Proteomes" id="UP000177281"/>
    </source>
</evidence>
<keyword evidence="4" id="KW-0812">Transmembrane</keyword>
<name>A0A1F5PX41_9BACT</name>
<keyword evidence="4" id="KW-0472">Membrane</keyword>
<protein>
    <recommendedName>
        <fullName evidence="5">Solute-binding protein family 5 domain-containing protein</fullName>
    </recommendedName>
</protein>
<keyword evidence="3" id="KW-0732">Signal</keyword>
<feature type="transmembrane region" description="Helical" evidence="4">
    <location>
        <begin position="43"/>
        <end position="61"/>
    </location>
</feature>
<dbReference type="Gene3D" id="3.10.105.10">
    <property type="entry name" value="Dipeptide-binding Protein, Domain 3"/>
    <property type="match status" value="1"/>
</dbReference>
<dbReference type="PANTHER" id="PTHR30290:SF9">
    <property type="entry name" value="OLIGOPEPTIDE-BINDING PROTEIN APPA"/>
    <property type="match status" value="1"/>
</dbReference>
<organism evidence="6 7">
    <name type="scientific">Candidatus Doudnabacteria bacterium RIFCSPLOWO2_01_FULL_44_21</name>
    <dbReference type="NCBI Taxonomy" id="1817841"/>
    <lineage>
        <taxon>Bacteria</taxon>
        <taxon>Candidatus Doudnaibacteriota</taxon>
    </lineage>
</organism>
<dbReference type="AlphaFoldDB" id="A0A1F5PX41"/>
<sequence length="580" mass="66835">MMRNLWLQIKPWFKQIWAGLTSLRNFKRQQIPRLIESFNKKELYTFLISLLVFLLSGGFFLSQAFSDSTKIPYGGEIVEGLVGQPQFINPILSLTNNIDTDLSRIVFSQLLRFDENQTLVPDLAESLPQVSEDQKTFTLKLKPNLKWQDGKPLTAEDIIFTIQTIQNADFESPLRPNWSRVRVEKQDDLTLIFILREVSVSFINNFTFGIIPKHVWENLNPRNFRLSDTNLKPIGSGPFLVRQLRKTADGDITSLTLSPNKYYYQGRPFLDKITFKFFDDYDQLISAYQGREITSLGFLAFSNRAVLTPSEKYSQYQLNLPQYQAVFFNLNKTSPLLEKAVRQALWLTTDRKQIIQEVYSNQAVEAYGPILPNTLGYNEQIEKSVHLSMTEANDILTRAGWILDETTRLRMKNQKPLEFNLVTNGNLVLNAKAAQMLQDQWAQIGVKVNLVVVSAADLEQNYIRPREFDALLFSENVGADPDPFPFWHSSQVRDPGLNLSGFTSNEADKLLTDGRQSSDPAVRTKNYLRFQEIINDQLPAIFLVRSLYIYNVPKKIQGIKLSNVIQPSERFMDINHWYED</sequence>
<dbReference type="GO" id="GO:1904680">
    <property type="term" value="F:peptide transmembrane transporter activity"/>
    <property type="evidence" value="ECO:0007669"/>
    <property type="project" value="TreeGrafter"/>
</dbReference>
<evidence type="ECO:0000313" key="6">
    <source>
        <dbReference type="EMBL" id="OGE94486.1"/>
    </source>
</evidence>
<dbReference type="GO" id="GO:0015833">
    <property type="term" value="P:peptide transport"/>
    <property type="evidence" value="ECO:0007669"/>
    <property type="project" value="TreeGrafter"/>
</dbReference>
<evidence type="ECO:0000256" key="3">
    <source>
        <dbReference type="ARBA" id="ARBA00022729"/>
    </source>
</evidence>
<dbReference type="InterPro" id="IPR039424">
    <property type="entry name" value="SBP_5"/>
</dbReference>
<dbReference type="InterPro" id="IPR000914">
    <property type="entry name" value="SBP_5_dom"/>
</dbReference>
<reference evidence="6 7" key="1">
    <citation type="journal article" date="2016" name="Nat. Commun.">
        <title>Thousands of microbial genomes shed light on interconnected biogeochemical processes in an aquifer system.</title>
        <authorList>
            <person name="Anantharaman K."/>
            <person name="Brown C.T."/>
            <person name="Hug L.A."/>
            <person name="Sharon I."/>
            <person name="Castelle C.J."/>
            <person name="Probst A.J."/>
            <person name="Thomas B.C."/>
            <person name="Singh A."/>
            <person name="Wilkins M.J."/>
            <person name="Karaoz U."/>
            <person name="Brodie E.L."/>
            <person name="Williams K.H."/>
            <person name="Hubbard S.S."/>
            <person name="Banfield J.F."/>
        </authorList>
    </citation>
    <scope>NUCLEOTIDE SEQUENCE [LARGE SCALE GENOMIC DNA]</scope>
</reference>
<proteinExistence type="inferred from homology"/>
<dbReference type="STRING" id="1817841.A3B10_02395"/>
<dbReference type="Gene3D" id="3.40.190.10">
    <property type="entry name" value="Periplasmic binding protein-like II"/>
    <property type="match status" value="1"/>
</dbReference>